<keyword evidence="1" id="KW-1133">Transmembrane helix</keyword>
<dbReference type="Proteomes" id="UP001519504">
    <property type="component" value="Unassembled WGS sequence"/>
</dbReference>
<feature type="transmembrane region" description="Helical" evidence="1">
    <location>
        <begin position="39"/>
        <end position="59"/>
    </location>
</feature>
<evidence type="ECO:0000313" key="3">
    <source>
        <dbReference type="Proteomes" id="UP001519504"/>
    </source>
</evidence>
<comment type="caution">
    <text evidence="2">The sequence shown here is derived from an EMBL/GenBank/DDBJ whole genome shotgun (WGS) entry which is preliminary data.</text>
</comment>
<evidence type="ECO:0000256" key="1">
    <source>
        <dbReference type="SAM" id="Phobius"/>
    </source>
</evidence>
<dbReference type="EMBL" id="JAAMFK010000006">
    <property type="protein sequence ID" value="MBS9339034.1"/>
    <property type="molecule type" value="Genomic_DNA"/>
</dbReference>
<name>A0ABS5R0Q7_9LACO</name>
<feature type="transmembrane region" description="Helical" evidence="1">
    <location>
        <begin position="12"/>
        <end position="33"/>
    </location>
</feature>
<sequence>MIKTIWFKVKWIFLLVALLMILLADWMASVDFILFDNKITCACQLAMLSLFAYTMDLVIKQFIDCVRGGWKKWKNYLESFIALLLALNVLTIFCTQGGTWTELHQLDLVTYNVIIFLYLGLAVFDCYYRYKQKKNKKN</sequence>
<reference evidence="2 3" key="1">
    <citation type="submission" date="2020-02" db="EMBL/GenBank/DDBJ databases">
        <title>Fructobacillus sp. isolated from paper mulberry of Taiwan.</title>
        <authorList>
            <person name="Lin S.-T."/>
        </authorList>
    </citation>
    <scope>NUCLEOTIDE SEQUENCE [LARGE SCALE GENOMIC DNA]</scope>
    <source>
        <strain evidence="2 3">M2-14</strain>
    </source>
</reference>
<feature type="transmembrane region" description="Helical" evidence="1">
    <location>
        <begin position="80"/>
        <end position="98"/>
    </location>
</feature>
<keyword evidence="3" id="KW-1185">Reference proteome</keyword>
<keyword evidence="1" id="KW-0812">Transmembrane</keyword>
<feature type="transmembrane region" description="Helical" evidence="1">
    <location>
        <begin position="110"/>
        <end position="128"/>
    </location>
</feature>
<proteinExistence type="predicted"/>
<organism evidence="2 3">
    <name type="scientific">Fructobacillus broussonetiae</name>
    <dbReference type="NCBI Taxonomy" id="2713173"/>
    <lineage>
        <taxon>Bacteria</taxon>
        <taxon>Bacillati</taxon>
        <taxon>Bacillota</taxon>
        <taxon>Bacilli</taxon>
        <taxon>Lactobacillales</taxon>
        <taxon>Lactobacillaceae</taxon>
        <taxon>Fructobacillus</taxon>
    </lineage>
</organism>
<gene>
    <name evidence="2" type="ORF">G6R29_05290</name>
</gene>
<evidence type="ECO:0000313" key="2">
    <source>
        <dbReference type="EMBL" id="MBS9339034.1"/>
    </source>
</evidence>
<accession>A0ABS5R0Q7</accession>
<dbReference type="RefSeq" id="WP_213809319.1">
    <property type="nucleotide sequence ID" value="NZ_JAAMFK010000006.1"/>
</dbReference>
<protein>
    <submittedName>
        <fullName evidence="2">Uncharacterized protein</fullName>
    </submittedName>
</protein>
<keyword evidence="1" id="KW-0472">Membrane</keyword>